<dbReference type="GO" id="GO:0006351">
    <property type="term" value="P:DNA-templated transcription"/>
    <property type="evidence" value="ECO:0007669"/>
    <property type="project" value="InterPro"/>
</dbReference>
<dbReference type="Pfam" id="PF00680">
    <property type="entry name" value="RdRP_1"/>
    <property type="match status" value="1"/>
</dbReference>
<dbReference type="GO" id="GO:0000166">
    <property type="term" value="F:nucleotide binding"/>
    <property type="evidence" value="ECO:0007669"/>
    <property type="project" value="UniProtKB-KW"/>
</dbReference>
<accession>A0A8K1U1Y8</accession>
<evidence type="ECO:0000256" key="1">
    <source>
        <dbReference type="ARBA" id="ARBA00022679"/>
    </source>
</evidence>
<dbReference type="GO" id="GO:0003968">
    <property type="term" value="F:RNA-directed RNA polymerase activity"/>
    <property type="evidence" value="ECO:0007669"/>
    <property type="project" value="UniProtKB-EC"/>
</dbReference>
<dbReference type="InterPro" id="IPR001795">
    <property type="entry name" value="RNA-dir_pol_luteovirus"/>
</dbReference>
<dbReference type="GO" id="GO:0003723">
    <property type="term" value="F:RNA binding"/>
    <property type="evidence" value="ECO:0007669"/>
    <property type="project" value="InterPro"/>
</dbReference>
<evidence type="ECO:0000256" key="5">
    <source>
        <dbReference type="ARBA" id="ARBA00048744"/>
    </source>
</evidence>
<keyword evidence="3" id="KW-0547">Nucleotide-binding</keyword>
<reference evidence="7" key="1">
    <citation type="submission" date="2020-11" db="EMBL/GenBank/DDBJ databases">
        <title>RNA virus dark matter in the feces of wild birds.</title>
        <authorList>
            <person name="Lu X."/>
            <person name="Yang X.S."/>
            <person name="Zhang W."/>
        </authorList>
    </citation>
    <scope>NUCLEOTIDE SEQUENCE</scope>
    <source>
        <strain evidence="7">Yellow-throatedBunting135con49</strain>
    </source>
</reference>
<keyword evidence="4" id="KW-0693">Viral RNA replication</keyword>
<organism evidence="7">
    <name type="scientific">Riboviria sp</name>
    <dbReference type="NCBI Taxonomy" id="2585031"/>
    <lineage>
        <taxon>Viruses</taxon>
        <taxon>Riboviria</taxon>
    </lineage>
</organism>
<dbReference type="InterPro" id="IPR001205">
    <property type="entry name" value="RNA-dir_pol_C"/>
</dbReference>
<feature type="domain" description="RNA-directed RNA polymerase C-terminal" evidence="6">
    <location>
        <begin position="48"/>
        <end position="300"/>
    </location>
</feature>
<evidence type="ECO:0000259" key="6">
    <source>
        <dbReference type="Pfam" id="PF00680"/>
    </source>
</evidence>
<keyword evidence="1" id="KW-0808">Transferase</keyword>
<dbReference type="PRINTS" id="PR00914">
    <property type="entry name" value="LVIRUSRNAPOL"/>
</dbReference>
<protein>
    <recommendedName>
        <fullName evidence="6">RNA-directed RNA polymerase C-terminal domain-containing protein</fullName>
    </recommendedName>
</protein>
<keyword evidence="2" id="KW-0548">Nucleotidyltransferase</keyword>
<evidence type="ECO:0000256" key="3">
    <source>
        <dbReference type="ARBA" id="ARBA00022741"/>
    </source>
</evidence>
<name>A0A8K1U1Y8_9VIRU</name>
<evidence type="ECO:0000256" key="2">
    <source>
        <dbReference type="ARBA" id="ARBA00022695"/>
    </source>
</evidence>
<evidence type="ECO:0000256" key="4">
    <source>
        <dbReference type="ARBA" id="ARBA00022953"/>
    </source>
</evidence>
<proteinExistence type="predicted"/>
<comment type="catalytic activity">
    <reaction evidence="5">
        <text>RNA(n) + a ribonucleoside 5'-triphosphate = RNA(n+1) + diphosphate</text>
        <dbReference type="Rhea" id="RHEA:21248"/>
        <dbReference type="Rhea" id="RHEA-COMP:14527"/>
        <dbReference type="Rhea" id="RHEA-COMP:17342"/>
        <dbReference type="ChEBI" id="CHEBI:33019"/>
        <dbReference type="ChEBI" id="CHEBI:61557"/>
        <dbReference type="ChEBI" id="CHEBI:140395"/>
        <dbReference type="EC" id="2.7.7.48"/>
    </reaction>
</comment>
<sequence>MYWHGKIGEDLREDMPALDELRFIRANLRESLPYEWRLPDDFFQFTHYLRVLEKLDYTSSPGYPYKLRSPTNADFFGRKYGINSTSRVQEVWELVLLQVRERRADPIFLFIKPEPHKVSKKNRKRLISSVSIIDQIIDHMLFDEFNNVVIQDAANGPIKAGWSIQSGGWKVMPTQGMSIDKTAWDWTAKLWLFQLCLDYRKECLVGPGADVWYELASWRYRKLFLEAEFCLPNGEFRLQKRPGVMKSGCVNTIIDNSMMQMILHYRVCFQMGLEPGWIWCLGDDTRQSLIAQRQQYLDLLSQFCVVKECTDSCEFAGYRFVKGARMEPLYKGKHAFVMLHCAPKVQEDIARSYSLP</sequence>
<dbReference type="InterPro" id="IPR043502">
    <property type="entry name" value="DNA/RNA_pol_sf"/>
</dbReference>
<dbReference type="SUPFAM" id="SSF56672">
    <property type="entry name" value="DNA/RNA polymerases"/>
    <property type="match status" value="1"/>
</dbReference>
<evidence type="ECO:0000313" key="7">
    <source>
        <dbReference type="EMBL" id="UGO57124.1"/>
    </source>
</evidence>
<dbReference type="EMBL" id="MW239184">
    <property type="protein sequence ID" value="UGO57124.1"/>
    <property type="molecule type" value="Genomic_RNA"/>
</dbReference>